<dbReference type="PANTHER" id="PTHR46586:SF3">
    <property type="entry name" value="ANKYRIN REPEAT-CONTAINING PROTEIN"/>
    <property type="match status" value="1"/>
</dbReference>
<dbReference type="PANTHER" id="PTHR46586">
    <property type="entry name" value="ANKYRIN REPEAT-CONTAINING PROTEIN"/>
    <property type="match status" value="1"/>
</dbReference>
<dbReference type="AlphaFoldDB" id="A0A1V9YRL1"/>
<name>A0A1V9YRL1_9STRA</name>
<proteinExistence type="predicted"/>
<dbReference type="Pfam" id="PF12796">
    <property type="entry name" value="Ank_2"/>
    <property type="match status" value="1"/>
</dbReference>
<sequence>MENLWLDDNDLLQYPLTLATTCIFNNNLDFLRYLVAEYVCNREGLELAAKNGHLNVVKLLYEFGSELFSSYILHLAIINGHTKVVEYLQNDFAIEKGDLYLVKYFHQQLREKCTRNMFYSSK</sequence>
<comment type="caution">
    <text evidence="1">The sequence shown here is derived from an EMBL/GenBank/DDBJ whole genome shotgun (WGS) entry which is preliminary data.</text>
</comment>
<reference evidence="1 2" key="1">
    <citation type="journal article" date="2014" name="Genome Biol. Evol.">
        <title>The secreted proteins of Achlya hypogyna and Thraustotheca clavata identify the ancestral oomycete secretome and reveal gene acquisitions by horizontal gene transfer.</title>
        <authorList>
            <person name="Misner I."/>
            <person name="Blouin N."/>
            <person name="Leonard G."/>
            <person name="Richards T.A."/>
            <person name="Lane C.E."/>
        </authorList>
    </citation>
    <scope>NUCLEOTIDE SEQUENCE [LARGE SCALE GENOMIC DNA]</scope>
    <source>
        <strain evidence="1 2">ATCC 34112</strain>
    </source>
</reference>
<evidence type="ECO:0000313" key="2">
    <source>
        <dbReference type="Proteomes" id="UP000243217"/>
    </source>
</evidence>
<dbReference type="Proteomes" id="UP000243217">
    <property type="component" value="Unassembled WGS sequence"/>
</dbReference>
<dbReference type="EMBL" id="JNBS01003260">
    <property type="protein sequence ID" value="OQR88408.1"/>
    <property type="molecule type" value="Genomic_DNA"/>
</dbReference>
<accession>A0A1V9YRL1</accession>
<gene>
    <name evidence="1" type="ORF">THRCLA_22875</name>
</gene>
<keyword evidence="2" id="KW-1185">Reference proteome</keyword>
<evidence type="ECO:0000313" key="1">
    <source>
        <dbReference type="EMBL" id="OQR88408.1"/>
    </source>
</evidence>
<organism evidence="1 2">
    <name type="scientific">Thraustotheca clavata</name>
    <dbReference type="NCBI Taxonomy" id="74557"/>
    <lineage>
        <taxon>Eukaryota</taxon>
        <taxon>Sar</taxon>
        <taxon>Stramenopiles</taxon>
        <taxon>Oomycota</taxon>
        <taxon>Saprolegniomycetes</taxon>
        <taxon>Saprolegniales</taxon>
        <taxon>Achlyaceae</taxon>
        <taxon>Thraustotheca</taxon>
    </lineage>
</organism>
<dbReference type="InterPro" id="IPR052050">
    <property type="entry name" value="SecEffector_AnkRepeat"/>
</dbReference>
<dbReference type="Gene3D" id="1.25.40.20">
    <property type="entry name" value="Ankyrin repeat-containing domain"/>
    <property type="match status" value="1"/>
</dbReference>
<dbReference type="InterPro" id="IPR036770">
    <property type="entry name" value="Ankyrin_rpt-contain_sf"/>
</dbReference>
<dbReference type="InterPro" id="IPR002110">
    <property type="entry name" value="Ankyrin_rpt"/>
</dbReference>
<protein>
    <submittedName>
        <fullName evidence="1">Uncharacterized protein</fullName>
    </submittedName>
</protein>
<dbReference type="SUPFAM" id="SSF48403">
    <property type="entry name" value="Ankyrin repeat"/>
    <property type="match status" value="1"/>
</dbReference>